<evidence type="ECO:0000256" key="3">
    <source>
        <dbReference type="ARBA" id="ARBA00022475"/>
    </source>
</evidence>
<reference evidence="10" key="1">
    <citation type="journal article" date="2019" name="Int. J. Syst. Evol. Microbiol.">
        <title>The Global Catalogue of Microorganisms (GCM) 10K type strain sequencing project: providing services to taxonomists for standard genome sequencing and annotation.</title>
        <authorList>
            <consortium name="The Broad Institute Genomics Platform"/>
            <consortium name="The Broad Institute Genome Sequencing Center for Infectious Disease"/>
            <person name="Wu L."/>
            <person name="Ma J."/>
        </authorList>
    </citation>
    <scope>NUCLEOTIDE SEQUENCE [LARGE SCALE GENOMIC DNA]</scope>
    <source>
        <strain evidence="10">CGMCC 1.6960</strain>
    </source>
</reference>
<evidence type="ECO:0000256" key="7">
    <source>
        <dbReference type="RuleBase" id="RU363032"/>
    </source>
</evidence>
<dbReference type="RefSeq" id="WP_188716730.1">
    <property type="nucleotide sequence ID" value="NZ_BAABBD010000002.1"/>
</dbReference>
<dbReference type="Pfam" id="PF00528">
    <property type="entry name" value="BPD_transp_1"/>
    <property type="match status" value="1"/>
</dbReference>
<dbReference type="SUPFAM" id="SSF161098">
    <property type="entry name" value="MetI-like"/>
    <property type="match status" value="1"/>
</dbReference>
<keyword evidence="10" id="KW-1185">Reference proteome</keyword>
<feature type="transmembrane region" description="Helical" evidence="7">
    <location>
        <begin position="435"/>
        <end position="461"/>
    </location>
</feature>
<keyword evidence="2 7" id="KW-0813">Transport</keyword>
<comment type="subcellular location">
    <subcellularLocation>
        <location evidence="1 7">Cell membrane</location>
        <topology evidence="1 7">Multi-pass membrane protein</topology>
    </subcellularLocation>
</comment>
<protein>
    <recommendedName>
        <fullName evidence="8">ABC transmembrane type-1 domain-containing protein</fullName>
    </recommendedName>
</protein>
<comment type="similarity">
    <text evidence="7">Belongs to the binding-protein-dependent transport system permease family.</text>
</comment>
<feature type="transmembrane region" description="Helical" evidence="7">
    <location>
        <begin position="234"/>
        <end position="254"/>
    </location>
</feature>
<feature type="transmembrane region" description="Helical" evidence="7">
    <location>
        <begin position="205"/>
        <end position="222"/>
    </location>
</feature>
<evidence type="ECO:0000256" key="4">
    <source>
        <dbReference type="ARBA" id="ARBA00022692"/>
    </source>
</evidence>
<sequence>MLSFVVRRIIASILTLVVASFIMYVLTANSGNPLQDLLASNAPNAQQLIGQRTERLSLDVPPPLRWFQWAAGAAGCLVPFASCDLGVNLNFTPVTALLPGAVASTVRLVAASTILAILLGVITGIVSALRQYSAFDLGMTFFSFFLYSLPSFLAAVLLKEFIAIDFNNWLSGADSSFGLVPTIVITLVVAFFLQAIVAGSMKNRLITFGVSAAATLGVLLYMDATNWFQSPGLGPVGLLILIAGVAFVAVVLVTGLGNRRALLAAGITGAIAYAAYFALQGLFDISTIWTIAILGLATAVVSFAVGWVLGGNDRSQVIRVAMITGIVSGLLVVADRYLQAWSTYIASPRINNRPIATVGEQTVGLTGDMWVMGLDTFTHFLLPTIALTLISFAGYTRYARAGLLEVLNQDYIRTARAKGLSERTVVMRHAFRNMLIPITTIVAADIGALLGGAIITERVFAISGMGSLFAVSLDRVDLNPIMGYFLVIAVTAILFNFIADLSYALLDPRVRVK</sequence>
<feature type="transmembrane region" description="Helical" evidence="7">
    <location>
        <begin position="377"/>
        <end position="395"/>
    </location>
</feature>
<keyword evidence="5 7" id="KW-1133">Transmembrane helix</keyword>
<feature type="transmembrane region" description="Helical" evidence="7">
    <location>
        <begin position="9"/>
        <end position="27"/>
    </location>
</feature>
<evidence type="ECO:0000256" key="2">
    <source>
        <dbReference type="ARBA" id="ARBA00022448"/>
    </source>
</evidence>
<feature type="transmembrane region" description="Helical" evidence="7">
    <location>
        <begin position="317"/>
        <end position="334"/>
    </location>
</feature>
<dbReference type="EMBL" id="BMLM01000001">
    <property type="protein sequence ID" value="GGN81402.1"/>
    <property type="molecule type" value="Genomic_DNA"/>
</dbReference>
<feature type="transmembrane region" description="Helical" evidence="7">
    <location>
        <begin position="108"/>
        <end position="129"/>
    </location>
</feature>
<feature type="domain" description="ABC transmembrane type-1" evidence="8">
    <location>
        <begin position="102"/>
        <end position="499"/>
    </location>
</feature>
<feature type="transmembrane region" description="Helical" evidence="7">
    <location>
        <begin position="141"/>
        <end position="158"/>
    </location>
</feature>
<evidence type="ECO:0000256" key="6">
    <source>
        <dbReference type="ARBA" id="ARBA00023136"/>
    </source>
</evidence>
<evidence type="ECO:0000259" key="8">
    <source>
        <dbReference type="PROSITE" id="PS50928"/>
    </source>
</evidence>
<evidence type="ECO:0000313" key="9">
    <source>
        <dbReference type="EMBL" id="GGN81402.1"/>
    </source>
</evidence>
<dbReference type="InterPro" id="IPR035906">
    <property type="entry name" value="MetI-like_sf"/>
</dbReference>
<evidence type="ECO:0000313" key="10">
    <source>
        <dbReference type="Proteomes" id="UP000626982"/>
    </source>
</evidence>
<keyword evidence="3" id="KW-1003">Cell membrane</keyword>
<proteinExistence type="inferred from homology"/>
<dbReference type="Gene3D" id="1.10.3720.10">
    <property type="entry name" value="MetI-like"/>
    <property type="match status" value="1"/>
</dbReference>
<feature type="transmembrane region" description="Helical" evidence="7">
    <location>
        <begin position="288"/>
        <end position="310"/>
    </location>
</feature>
<evidence type="ECO:0000256" key="1">
    <source>
        <dbReference type="ARBA" id="ARBA00004651"/>
    </source>
</evidence>
<feature type="transmembrane region" description="Helical" evidence="7">
    <location>
        <begin position="481"/>
        <end position="506"/>
    </location>
</feature>
<dbReference type="PROSITE" id="PS50928">
    <property type="entry name" value="ABC_TM1"/>
    <property type="match status" value="1"/>
</dbReference>
<name>A0ABQ2KF81_9MICO</name>
<feature type="transmembrane region" description="Helical" evidence="7">
    <location>
        <begin position="178"/>
        <end position="198"/>
    </location>
</feature>
<organism evidence="9 10">
    <name type="scientific">Agrococcus terreus</name>
    <dbReference type="NCBI Taxonomy" id="574649"/>
    <lineage>
        <taxon>Bacteria</taxon>
        <taxon>Bacillati</taxon>
        <taxon>Actinomycetota</taxon>
        <taxon>Actinomycetes</taxon>
        <taxon>Micrococcales</taxon>
        <taxon>Microbacteriaceae</taxon>
        <taxon>Agrococcus</taxon>
    </lineage>
</organism>
<keyword evidence="6 7" id="KW-0472">Membrane</keyword>
<dbReference type="CDD" id="cd06261">
    <property type="entry name" value="TM_PBP2"/>
    <property type="match status" value="1"/>
</dbReference>
<accession>A0ABQ2KF81</accession>
<feature type="transmembrane region" description="Helical" evidence="7">
    <location>
        <begin position="261"/>
        <end position="282"/>
    </location>
</feature>
<dbReference type="PANTHER" id="PTHR43163:SF6">
    <property type="entry name" value="DIPEPTIDE TRANSPORT SYSTEM PERMEASE PROTEIN DPPB-RELATED"/>
    <property type="match status" value="1"/>
</dbReference>
<dbReference type="InterPro" id="IPR000515">
    <property type="entry name" value="MetI-like"/>
</dbReference>
<gene>
    <name evidence="9" type="ORF">GCM10010968_10200</name>
</gene>
<comment type="caution">
    <text evidence="9">The sequence shown here is derived from an EMBL/GenBank/DDBJ whole genome shotgun (WGS) entry which is preliminary data.</text>
</comment>
<evidence type="ECO:0000256" key="5">
    <source>
        <dbReference type="ARBA" id="ARBA00022989"/>
    </source>
</evidence>
<dbReference type="PANTHER" id="PTHR43163">
    <property type="entry name" value="DIPEPTIDE TRANSPORT SYSTEM PERMEASE PROTEIN DPPB-RELATED"/>
    <property type="match status" value="1"/>
</dbReference>
<keyword evidence="4 7" id="KW-0812">Transmembrane</keyword>
<dbReference type="Proteomes" id="UP000626982">
    <property type="component" value="Unassembled WGS sequence"/>
</dbReference>